<dbReference type="InterPro" id="IPR018484">
    <property type="entry name" value="FGGY_N"/>
</dbReference>
<keyword evidence="3" id="KW-0418">Kinase</keyword>
<dbReference type="GO" id="GO:0005975">
    <property type="term" value="P:carbohydrate metabolic process"/>
    <property type="evidence" value="ECO:0007669"/>
    <property type="project" value="InterPro"/>
</dbReference>
<proteinExistence type="predicted"/>
<dbReference type="Proteomes" id="UP000016944">
    <property type="component" value="Plasmid IRBL74_p"/>
</dbReference>
<geneLocation type="plasmid" evidence="3 4">
    <name>IRBL74_p</name>
</geneLocation>
<dbReference type="InterPro" id="IPR049382">
    <property type="entry name" value="FGGY_C_2"/>
</dbReference>
<accession>U4QFT6</accession>
<dbReference type="PATRIC" id="fig|424182.3.peg.5322"/>
<dbReference type="SUPFAM" id="SSF53067">
    <property type="entry name" value="Actin-like ATPase domain"/>
    <property type="match status" value="1"/>
</dbReference>
<dbReference type="Pfam" id="PF21546">
    <property type="entry name" value="FGGY_C_2"/>
    <property type="match status" value="1"/>
</dbReference>
<reference evidence="3 4" key="1">
    <citation type="journal article" date="2013" name="Genome Announc.">
        <title>Complete Genome Sequence of the Sesbania Symbiont and Rice Growth-Promoting Endophyte Rhizobium sp. Strain IRBG74.</title>
        <authorList>
            <person name="Crook M.B."/>
            <person name="Mitra S."/>
            <person name="Ane J.M."/>
            <person name="Sadowsky M.J."/>
            <person name="Gyaneshwar P."/>
        </authorList>
    </citation>
    <scope>NUCLEOTIDE SEQUENCE [LARGE SCALE GENOMIC DNA]</scope>
    <source>
        <strain evidence="3 4">IRBG74</strain>
        <plasmid evidence="4">IRBL74_p</plasmid>
    </source>
</reference>
<evidence type="ECO:0000259" key="1">
    <source>
        <dbReference type="Pfam" id="PF00370"/>
    </source>
</evidence>
<evidence type="ECO:0000313" key="4">
    <source>
        <dbReference type="Proteomes" id="UP000016944"/>
    </source>
</evidence>
<keyword evidence="3" id="KW-0614">Plasmid</keyword>
<evidence type="ECO:0000313" key="3">
    <source>
        <dbReference type="EMBL" id="CDI12355.1"/>
    </source>
</evidence>
<name>U4QFT6_9HYPH</name>
<feature type="domain" description="Carbohydrate kinase FGGY N-terminal" evidence="1">
    <location>
        <begin position="101"/>
        <end position="273"/>
    </location>
</feature>
<dbReference type="InterPro" id="IPR043129">
    <property type="entry name" value="ATPase_NBD"/>
</dbReference>
<dbReference type="Gene3D" id="3.30.420.40">
    <property type="match status" value="2"/>
</dbReference>
<dbReference type="AlphaFoldDB" id="U4QFT6"/>
<gene>
    <name evidence="3" type="ORF">BN877_p0641</name>
</gene>
<keyword evidence="3" id="KW-0808">Transferase</keyword>
<evidence type="ECO:0000259" key="2">
    <source>
        <dbReference type="Pfam" id="PF21546"/>
    </source>
</evidence>
<dbReference type="CDD" id="cd07772">
    <property type="entry name" value="ASKHA_NBD_FGGY_NaCK-like"/>
    <property type="match status" value="1"/>
</dbReference>
<feature type="domain" description="Carbohydrate kinase FGGY C-terminal" evidence="2">
    <location>
        <begin position="281"/>
        <end position="458"/>
    </location>
</feature>
<dbReference type="EMBL" id="HG518324">
    <property type="protein sequence ID" value="CDI12355.1"/>
    <property type="molecule type" value="Genomic_DNA"/>
</dbReference>
<dbReference type="KEGG" id="rir:BN877_p0641"/>
<dbReference type="GO" id="GO:0016301">
    <property type="term" value="F:kinase activity"/>
    <property type="evidence" value="ECO:0007669"/>
    <property type="project" value="UniProtKB-KW"/>
</dbReference>
<protein>
    <submittedName>
        <fullName evidence="3">Pentulose/hexulose kinase</fullName>
    </submittedName>
</protein>
<dbReference type="HOGENOM" id="CLU_034535_0_0_5"/>
<dbReference type="Pfam" id="PF00370">
    <property type="entry name" value="FGGY_N"/>
    <property type="match status" value="1"/>
</dbReference>
<sequence>MTASGGRYRLAWFETLLNDRQLLLGCPPPAANITRQQFNVSILVRHKPIPKPVLEPFCLCRLSGRNGGQFSNQPPYPHYDVDALWLFALDALAHFAKDPGFDAISITTHGACAVLLDSDGGLALPVLDYEHHYPTEIIEEYAILRPPFKETFSPALSGGLNLGAQLHYLKALFPSKFSEVSKIVTYPQFWAFRLTGVASSEITSLGCHTDLWKPQENEYSSLVDTLGIRGILAPVRSAFEQIGAVEPGLAAALGLDKTVPVFCGIHDSNSTLLPHVVGQTSPFSVVSTGTWVVCFSPGGDVTHLDPDRDTLANVDAVGRPVPSSRFMGGREFEILTSELGELDESLVIDALPSVVENKTMLLPSLVEGCGPYPASRRQWLNAADKSRHERWAAACLYLALMTETCLELVAAQGPLLIEGPFSRNDAYLLAVASLMTEHVVIALPGSTGTSQGAALLAGMKPSNRNSKNIAPLRLEELDAYRAAWRQAASGGHQFKVKFR</sequence>
<organism evidence="3 4">
    <name type="scientific">Agrobacterium pusense</name>
    <dbReference type="NCBI Taxonomy" id="648995"/>
    <lineage>
        <taxon>Bacteria</taxon>
        <taxon>Pseudomonadati</taxon>
        <taxon>Pseudomonadota</taxon>
        <taxon>Alphaproteobacteria</taxon>
        <taxon>Hyphomicrobiales</taxon>
        <taxon>Rhizobiaceae</taxon>
        <taxon>Rhizobium/Agrobacterium group</taxon>
        <taxon>Agrobacterium</taxon>
    </lineage>
</organism>